<keyword evidence="2" id="KW-1133">Transmembrane helix</keyword>
<protein>
    <submittedName>
        <fullName evidence="5">NDP-sugar epimerase, includes UDP-GlcNAc-inverting 4,6-dehydratase FlaA1 and capsular polysaccharide biosynthesis protein EpsC</fullName>
    </submittedName>
</protein>
<evidence type="ECO:0000256" key="2">
    <source>
        <dbReference type="SAM" id="Phobius"/>
    </source>
</evidence>
<evidence type="ECO:0000259" key="4">
    <source>
        <dbReference type="Pfam" id="PF02719"/>
    </source>
</evidence>
<keyword evidence="2" id="KW-0812">Transmembrane</keyword>
<evidence type="ECO:0000259" key="3">
    <source>
        <dbReference type="Pfam" id="PF02629"/>
    </source>
</evidence>
<dbReference type="Gene3D" id="3.40.50.720">
    <property type="entry name" value="NAD(P)-binding Rossmann-like Domain"/>
    <property type="match status" value="2"/>
</dbReference>
<dbReference type="InterPro" id="IPR003781">
    <property type="entry name" value="CoA-bd"/>
</dbReference>
<dbReference type="STRING" id="1086013.SAMN05421774_101336"/>
<dbReference type="RefSeq" id="WP_076528060.1">
    <property type="nucleotide sequence ID" value="NZ_BMEH01000001.1"/>
</dbReference>
<dbReference type="OrthoDB" id="9803111at2"/>
<keyword evidence="6" id="KW-1185">Reference proteome</keyword>
<dbReference type="Proteomes" id="UP000186141">
    <property type="component" value="Unassembled WGS sequence"/>
</dbReference>
<dbReference type="SUPFAM" id="SSF51735">
    <property type="entry name" value="NAD(P)-binding Rossmann-fold domains"/>
    <property type="match status" value="2"/>
</dbReference>
<evidence type="ECO:0000313" key="6">
    <source>
        <dbReference type="Proteomes" id="UP000186141"/>
    </source>
</evidence>
<dbReference type="EMBL" id="FTOT01000001">
    <property type="protein sequence ID" value="SIS59185.1"/>
    <property type="molecule type" value="Genomic_DNA"/>
</dbReference>
<reference evidence="5 6" key="1">
    <citation type="submission" date="2017-01" db="EMBL/GenBank/DDBJ databases">
        <authorList>
            <person name="Mah S.A."/>
            <person name="Swanson W.J."/>
            <person name="Moy G.W."/>
            <person name="Vacquier V.D."/>
        </authorList>
    </citation>
    <scope>NUCLEOTIDE SEQUENCE [LARGE SCALE GENOMIC DNA]</scope>
    <source>
        <strain evidence="5 6">DSM 26375</strain>
    </source>
</reference>
<gene>
    <name evidence="5" type="ORF">SAMN05421774_101336</name>
</gene>
<evidence type="ECO:0000256" key="1">
    <source>
        <dbReference type="ARBA" id="ARBA00007430"/>
    </source>
</evidence>
<dbReference type="Pfam" id="PF02719">
    <property type="entry name" value="Polysacc_synt_2"/>
    <property type="match status" value="1"/>
</dbReference>
<dbReference type="InterPro" id="IPR003869">
    <property type="entry name" value="Polysac_CapD-like"/>
</dbReference>
<dbReference type="PANTHER" id="PTHR43318:SF1">
    <property type="entry name" value="POLYSACCHARIDE BIOSYNTHESIS PROTEIN EPSC-RELATED"/>
    <property type="match status" value="1"/>
</dbReference>
<feature type="transmembrane region" description="Helical" evidence="2">
    <location>
        <begin position="117"/>
        <end position="137"/>
    </location>
</feature>
<evidence type="ECO:0000313" key="5">
    <source>
        <dbReference type="EMBL" id="SIS59185.1"/>
    </source>
</evidence>
<feature type="domain" description="Polysaccharide biosynthesis protein CapD-like" evidence="4">
    <location>
        <begin position="285"/>
        <end position="588"/>
    </location>
</feature>
<comment type="similarity">
    <text evidence="1">Belongs to the polysaccharide synthase family.</text>
</comment>
<dbReference type="AlphaFoldDB" id="A0A1N7KC57"/>
<feature type="domain" description="CoA-binding" evidence="3">
    <location>
        <begin position="145"/>
        <end position="225"/>
    </location>
</feature>
<dbReference type="Pfam" id="PF02629">
    <property type="entry name" value="CoA_binding"/>
    <property type="match status" value="1"/>
</dbReference>
<sequence length="670" mass="71970">MSPNPLRALFDLRRTHKRILQVLADTLLLSASFVLAMLLRTESFEFISDPKVWAALVAALPVTLILFVKLGFYRAVIRYMGLRALITILNGVAASALAVSAMIVWLDLPIPSTVPVIYAVLAMCTVGGIRFALRAIYQRTHSRDKTRVIIYGAGQSGRQTAHSMWQGMEHTTVAFVDDNPDLWGSQIAGLRVFAPSELERLVRDYGAKVLLLAMPSASRAARAAILKRLEHLPIRVQTIPGMAELVTGKHKVNEITEVSVEDLLGRDPVPPDPALMAANIRDKAVMVTGAGGSIGAELCRQILRQRPKVLVLFEQSEFALFEIGQELSAIRKGGGLNTRLVQVLGTVRDRARMENLMRRHGVETIYHAAAYKHVPMVEDNAVQGLANNLFGTLACAQAAVAAGVESFTLISTDKAVRPTNVMGASKRLAELVCQALAHDGGRTRFSMVRFGNVLGSSGSVIPLFRRQIAAGGPVTVTHREIMRYFMTIGEAAQLVIQASALAEGGKGGDVFLLDMGEPVKIAELAARMIRLSGFAPVIEGDSAARKAAAVADVIPIVFTAPRRGEKLFEELFIGTVSEPTRHSRILMATETSLDWVRLSALLNDLQAACDADDEQELRRLLSDAPIGFAPRRAGAAPVRSDAAATTATPAAAAAQPAPVNALLQSGAAGG</sequence>
<feature type="transmembrane region" description="Helical" evidence="2">
    <location>
        <begin position="84"/>
        <end position="105"/>
    </location>
</feature>
<proteinExistence type="inferred from homology"/>
<dbReference type="PANTHER" id="PTHR43318">
    <property type="entry name" value="UDP-N-ACETYLGLUCOSAMINE 4,6-DEHYDRATASE"/>
    <property type="match status" value="1"/>
</dbReference>
<organism evidence="5 6">
    <name type="scientific">Gemmobacter megaterium</name>
    <dbReference type="NCBI Taxonomy" id="1086013"/>
    <lineage>
        <taxon>Bacteria</taxon>
        <taxon>Pseudomonadati</taxon>
        <taxon>Pseudomonadota</taxon>
        <taxon>Alphaproteobacteria</taxon>
        <taxon>Rhodobacterales</taxon>
        <taxon>Paracoccaceae</taxon>
        <taxon>Gemmobacter</taxon>
    </lineage>
</organism>
<keyword evidence="2" id="KW-0472">Membrane</keyword>
<dbReference type="InterPro" id="IPR036291">
    <property type="entry name" value="NAD(P)-bd_dom_sf"/>
</dbReference>
<dbReference type="CDD" id="cd05237">
    <property type="entry name" value="UDP_invert_4-6DH_SDR_e"/>
    <property type="match status" value="1"/>
</dbReference>
<accession>A0A1N7KC57</accession>
<name>A0A1N7KC57_9RHOB</name>
<feature type="transmembrane region" description="Helical" evidence="2">
    <location>
        <begin position="20"/>
        <end position="40"/>
    </location>
</feature>
<feature type="transmembrane region" description="Helical" evidence="2">
    <location>
        <begin position="52"/>
        <end position="72"/>
    </location>
</feature>
<dbReference type="InterPro" id="IPR051203">
    <property type="entry name" value="Polysaccharide_Synthase-Rel"/>
</dbReference>